<keyword evidence="3" id="KW-1185">Reference proteome</keyword>
<accession>A0AAE9ZWW7</accession>
<feature type="transmembrane region" description="Helical" evidence="1">
    <location>
        <begin position="146"/>
        <end position="170"/>
    </location>
</feature>
<evidence type="ECO:0000256" key="1">
    <source>
        <dbReference type="SAM" id="Phobius"/>
    </source>
</evidence>
<gene>
    <name evidence="2" type="ORF">PXH66_21500</name>
</gene>
<feature type="transmembrane region" description="Helical" evidence="1">
    <location>
        <begin position="450"/>
        <end position="466"/>
    </location>
</feature>
<keyword evidence="1" id="KW-1133">Transmembrane helix</keyword>
<feature type="transmembrane region" description="Helical" evidence="1">
    <location>
        <begin position="473"/>
        <end position="491"/>
    </location>
</feature>
<feature type="transmembrane region" description="Helical" evidence="1">
    <location>
        <begin position="395"/>
        <end position="414"/>
    </location>
</feature>
<feature type="transmembrane region" description="Helical" evidence="1">
    <location>
        <begin position="190"/>
        <end position="206"/>
    </location>
</feature>
<feature type="transmembrane region" description="Helical" evidence="1">
    <location>
        <begin position="12"/>
        <end position="30"/>
    </location>
</feature>
<keyword evidence="1" id="KW-0812">Transmembrane</keyword>
<protein>
    <submittedName>
        <fullName evidence="2">Uncharacterized protein</fullName>
    </submittedName>
</protein>
<dbReference type="EMBL" id="CP119075">
    <property type="protein sequence ID" value="WED64931.1"/>
    <property type="molecule type" value="Genomic_DNA"/>
</dbReference>
<keyword evidence="1" id="KW-0472">Membrane</keyword>
<evidence type="ECO:0000313" key="3">
    <source>
        <dbReference type="Proteomes" id="UP001218638"/>
    </source>
</evidence>
<feature type="transmembrane region" description="Helical" evidence="1">
    <location>
        <begin position="241"/>
        <end position="257"/>
    </location>
</feature>
<dbReference type="RefSeq" id="WP_330932143.1">
    <property type="nucleotide sequence ID" value="NZ_CP119075.1"/>
</dbReference>
<feature type="transmembrane region" description="Helical" evidence="1">
    <location>
        <begin position="337"/>
        <end position="354"/>
    </location>
</feature>
<dbReference type="AlphaFoldDB" id="A0AAE9ZWW7"/>
<organism evidence="2 3">
    <name type="scientific">Synoicihabitans lomoniglobus</name>
    <dbReference type="NCBI Taxonomy" id="2909285"/>
    <lineage>
        <taxon>Bacteria</taxon>
        <taxon>Pseudomonadati</taxon>
        <taxon>Verrucomicrobiota</taxon>
        <taxon>Opitutia</taxon>
        <taxon>Opitutales</taxon>
        <taxon>Opitutaceae</taxon>
        <taxon>Synoicihabitans</taxon>
    </lineage>
</organism>
<dbReference type="KEGG" id="slom:PXH66_21500"/>
<name>A0AAE9ZWW7_9BACT</name>
<evidence type="ECO:0000313" key="2">
    <source>
        <dbReference type="EMBL" id="WED64931.1"/>
    </source>
</evidence>
<proteinExistence type="predicted"/>
<feature type="transmembrane region" description="Helical" evidence="1">
    <location>
        <begin position="306"/>
        <end position="325"/>
    </location>
</feature>
<dbReference type="Proteomes" id="UP001218638">
    <property type="component" value="Chromosome"/>
</dbReference>
<feature type="transmembrane region" description="Helical" evidence="1">
    <location>
        <begin position="269"/>
        <end position="286"/>
    </location>
</feature>
<feature type="transmembrane region" description="Helical" evidence="1">
    <location>
        <begin position="218"/>
        <end position="235"/>
    </location>
</feature>
<sequence>MKLTALLSKAPWWIPPLAVIALVWWSDCAAMQRIDYVSGLHTQDLHLTPDDGSVSGFAGGRRRMIIPAHSSESFEWVVQTQRMQHQDVWRLKQVDYDNAPTGRAVESPSAYRWWLATVANFAGDASSAGGRIENAALIADPVLHMALILGVAVFVGWQWGGIAAGVAAILTGLALPVLASYYPGVPGDRGLATALVAASALPLLAGIRSQQRGRNSHLFFAVAGLANGLLLWVSVHRGVPMLIGSGLGGLFAAWLVTGKTNEPSKAFPWWTWAVTGAVAVVSLYLLEYAPDRLDWKAQRLHQAHPLYAVAWLGGAVLCGQVQAWLREGKAAWTRRNIAKSVGGLIVVAAIPVIMRVTGQSGFLGAGTSAQHLGFVPGLSSASSFSVWLKSAGGSAAFWSLALPLGFVAAALWHLMRKSLAETERGAIGAAFVFVLVGLGFAIVHLSWWCTVGVLVAILTALLIPALPRGKTQWIVAALALASVLPGAAVWGPQLSAETRQELTQTDAQSLVERHLAHWLSTRTDEYHSVVLAPPELTPSLYYYGGVRGLGSPYRENEAGFVAGVRIASATSPDESFALATQRELSHIIMPSWDDFLDEYARLGAVQVEHTMVAMLHNWLPPRWLRPVHVALPNVEPFDALSAVVFEVVETQDNATALSRLGVYFAETKQTRFASAIAQTLTDSFPSDLGGLVAQAQIAAALSNRPRFEAAIRAIIPYVEEERDGDLLWDRRVNLANVLMLGQQEDYAREQVQYCMDEVDDYWLKSVSVPTLFRFIILCRSLDEPFPEPELETAAINRLPAAWRERL</sequence>
<feature type="transmembrane region" description="Helical" evidence="1">
    <location>
        <begin position="426"/>
        <end position="444"/>
    </location>
</feature>
<reference evidence="2" key="1">
    <citation type="submission" date="2023-03" db="EMBL/GenBank/DDBJ databases">
        <title>Lomoglobus Profundus gen. nov., sp. nov., a novel member of the phylum Verrucomicrobia, isolated from deep-marine sediment of South China Sea.</title>
        <authorList>
            <person name="Ahmad T."/>
            <person name="Ishaq S.E."/>
            <person name="Wang F."/>
        </authorList>
    </citation>
    <scope>NUCLEOTIDE SEQUENCE</scope>
    <source>
        <strain evidence="2">LMO-M01</strain>
    </source>
</reference>